<dbReference type="EMBL" id="JAQOWY010000104">
    <property type="protein sequence ID" value="KAK1851043.1"/>
    <property type="molecule type" value="Genomic_DNA"/>
</dbReference>
<accession>A0AAD9EJW8</accession>
<feature type="region of interest" description="Disordered" evidence="1">
    <location>
        <begin position="45"/>
        <end position="70"/>
    </location>
</feature>
<feature type="compositionally biased region" description="Basic and acidic residues" evidence="1">
    <location>
        <begin position="45"/>
        <end position="55"/>
    </location>
</feature>
<proteinExistence type="predicted"/>
<name>A0AAD9EJW8_9PEZI</name>
<keyword evidence="3" id="KW-1185">Reference proteome</keyword>
<comment type="caution">
    <text evidence="2">The sequence shown here is derived from an EMBL/GenBank/DDBJ whole genome shotgun (WGS) entry which is preliminary data.</text>
</comment>
<gene>
    <name evidence="2" type="ORF">CCHR01_06271</name>
</gene>
<feature type="compositionally biased region" description="Polar residues" evidence="1">
    <location>
        <begin position="56"/>
        <end position="70"/>
    </location>
</feature>
<sequence length="549" mass="61826">MSILRGMLRMQRVTKNDNQLLSKADLVQGHEIDWLAVEISQRESLDEQSTSKEGHTNFTETRPLSSWDTESAISTPQSYQNLMNLRVCLTSMTDRFPPHASLTRSKHSQVPWGIESSKVHEKAAELAVALEQVANILCKGNRKRVISLYLPGSQLCRPPGITNGGSQIDNGFKVNLRQQNDQYPSRWSIDRVEIEAALGLALWCLIFDRRLLYCEVNSRLESTRAEDVRKNRIISAGLDPHKMYGELELACWRGMLNIRQWVVFPEHDESERMTLPLDADLDSYSLGSLWQVYQPRAASDSPLKHLRERGWIETMGQNVAIAELQVSEIFLERLCGWSCVLRAQQNIQWTKQSLSKKALGHPNELAKTMCVQFRATNSSLLEICVQELFGAFLASLQMEGGHQDNCAPVQTTFDVRQLEKRAQTINAISQIFSGSGLGSDADAIYCILPALENRQIGDLDQGISIVSSTCDSLLKRSESTEALTIAETAILALRDPETKEQEQSLARALSVLSKIQRFEMRNDRGPRIRTHYKSKHPLSGHPCIPATQK</sequence>
<dbReference type="AlphaFoldDB" id="A0AAD9EJW8"/>
<feature type="compositionally biased region" description="Basic residues" evidence="1">
    <location>
        <begin position="528"/>
        <end position="538"/>
    </location>
</feature>
<reference evidence="2" key="1">
    <citation type="submission" date="2023-01" db="EMBL/GenBank/DDBJ databases">
        <title>Colletotrichum chrysophilum M932 genome sequence.</title>
        <authorList>
            <person name="Baroncelli R."/>
        </authorList>
    </citation>
    <scope>NUCLEOTIDE SEQUENCE</scope>
    <source>
        <strain evidence="2">M932</strain>
    </source>
</reference>
<evidence type="ECO:0000313" key="3">
    <source>
        <dbReference type="Proteomes" id="UP001243330"/>
    </source>
</evidence>
<protein>
    <submittedName>
        <fullName evidence="2">Uncharacterized protein</fullName>
    </submittedName>
</protein>
<evidence type="ECO:0000256" key="1">
    <source>
        <dbReference type="SAM" id="MobiDB-lite"/>
    </source>
</evidence>
<evidence type="ECO:0000313" key="2">
    <source>
        <dbReference type="EMBL" id="KAK1851043.1"/>
    </source>
</evidence>
<organism evidence="2 3">
    <name type="scientific">Colletotrichum chrysophilum</name>
    <dbReference type="NCBI Taxonomy" id="1836956"/>
    <lineage>
        <taxon>Eukaryota</taxon>
        <taxon>Fungi</taxon>
        <taxon>Dikarya</taxon>
        <taxon>Ascomycota</taxon>
        <taxon>Pezizomycotina</taxon>
        <taxon>Sordariomycetes</taxon>
        <taxon>Hypocreomycetidae</taxon>
        <taxon>Glomerellales</taxon>
        <taxon>Glomerellaceae</taxon>
        <taxon>Colletotrichum</taxon>
        <taxon>Colletotrichum gloeosporioides species complex</taxon>
    </lineage>
</organism>
<dbReference type="Proteomes" id="UP001243330">
    <property type="component" value="Unassembled WGS sequence"/>
</dbReference>
<feature type="region of interest" description="Disordered" evidence="1">
    <location>
        <begin position="528"/>
        <end position="549"/>
    </location>
</feature>